<name>S9WCD4_9TRYP</name>
<accession>S9WCD4</accession>
<evidence type="ECO:0000313" key="12">
    <source>
        <dbReference type="Proteomes" id="UP000015354"/>
    </source>
</evidence>
<evidence type="ECO:0000259" key="10">
    <source>
        <dbReference type="SMART" id="SM00986"/>
    </source>
</evidence>
<comment type="caution">
    <text evidence="11">The sequence shown here is derived from an EMBL/GenBank/DDBJ whole genome shotgun (WGS) entry which is preliminary data.</text>
</comment>
<evidence type="ECO:0000313" key="11">
    <source>
        <dbReference type="EMBL" id="EPY33710.1"/>
    </source>
</evidence>
<evidence type="ECO:0000256" key="3">
    <source>
        <dbReference type="ARBA" id="ARBA00012030"/>
    </source>
</evidence>
<keyword evidence="6 7" id="KW-0234">DNA repair</keyword>
<evidence type="ECO:0000256" key="8">
    <source>
        <dbReference type="PROSITE-ProRule" id="PRU10072"/>
    </source>
</evidence>
<dbReference type="NCBIfam" id="TIGR00628">
    <property type="entry name" value="ung"/>
    <property type="match status" value="1"/>
</dbReference>
<evidence type="ECO:0000256" key="2">
    <source>
        <dbReference type="ARBA" id="ARBA00008184"/>
    </source>
</evidence>
<dbReference type="Proteomes" id="UP000015354">
    <property type="component" value="Unassembled WGS sequence"/>
</dbReference>
<dbReference type="PANTHER" id="PTHR11264">
    <property type="entry name" value="URACIL-DNA GLYCOSYLASE"/>
    <property type="match status" value="1"/>
</dbReference>
<dbReference type="InterPro" id="IPR018085">
    <property type="entry name" value="Ura-DNA_Glyclase_AS"/>
</dbReference>
<keyword evidence="5 7" id="KW-0378">Hydrolase</keyword>
<evidence type="ECO:0000256" key="1">
    <source>
        <dbReference type="ARBA" id="ARBA00001400"/>
    </source>
</evidence>
<keyword evidence="4 7" id="KW-0227">DNA damage</keyword>
<dbReference type="InterPro" id="IPR002043">
    <property type="entry name" value="UDG_fam1"/>
</dbReference>
<dbReference type="InterPro" id="IPR036895">
    <property type="entry name" value="Uracil-DNA_glycosylase-like_sf"/>
</dbReference>
<dbReference type="PROSITE" id="PS00130">
    <property type="entry name" value="U_DNA_GLYCOSYLASE"/>
    <property type="match status" value="1"/>
</dbReference>
<evidence type="ECO:0000256" key="7">
    <source>
        <dbReference type="HAMAP-Rule" id="MF_03166"/>
    </source>
</evidence>
<keyword evidence="7" id="KW-0496">Mitochondrion</keyword>
<proteinExistence type="inferred from homology"/>
<evidence type="ECO:0000256" key="4">
    <source>
        <dbReference type="ARBA" id="ARBA00022763"/>
    </source>
</evidence>
<evidence type="ECO:0000256" key="5">
    <source>
        <dbReference type="ARBA" id="ARBA00022801"/>
    </source>
</evidence>
<reference evidence="11 12" key="1">
    <citation type="journal article" date="2013" name="PLoS ONE">
        <title>Predicting the Proteins of Angomonas deanei, Strigomonas culicis and Their Respective Endosymbionts Reveals New Aspects of the Trypanosomatidae Family.</title>
        <authorList>
            <person name="Motta M.C."/>
            <person name="Martins A.C."/>
            <person name="de Souza S.S."/>
            <person name="Catta-Preta C.M."/>
            <person name="Silva R."/>
            <person name="Klein C.C."/>
            <person name="de Almeida L.G."/>
            <person name="de Lima Cunha O."/>
            <person name="Ciapina L.P."/>
            <person name="Brocchi M."/>
            <person name="Colabardini A.C."/>
            <person name="de Araujo Lima B."/>
            <person name="Machado C.R."/>
            <person name="de Almeida Soares C.M."/>
            <person name="Probst C.M."/>
            <person name="de Menezes C.B."/>
            <person name="Thompson C.E."/>
            <person name="Bartholomeu D.C."/>
            <person name="Gradia D.F."/>
            <person name="Pavoni D.P."/>
            <person name="Grisard E.C."/>
            <person name="Fantinatti-Garboggini F."/>
            <person name="Marchini F.K."/>
            <person name="Rodrigues-Luiz G.F."/>
            <person name="Wagner G."/>
            <person name="Goldman G.H."/>
            <person name="Fietto J.L."/>
            <person name="Elias M.C."/>
            <person name="Goldman M.H."/>
            <person name="Sagot M.F."/>
            <person name="Pereira M."/>
            <person name="Stoco P.H."/>
            <person name="de Mendonca-Neto R.P."/>
            <person name="Teixeira S.M."/>
            <person name="Maciel T.E."/>
            <person name="de Oliveira Mendes T.A."/>
            <person name="Urmenyi T.P."/>
            <person name="de Souza W."/>
            <person name="Schenkman S."/>
            <person name="de Vasconcelos A.T."/>
        </authorList>
    </citation>
    <scope>NUCLEOTIDE SEQUENCE [LARGE SCALE GENOMIC DNA]</scope>
</reference>
<dbReference type="NCBIfam" id="NF003592">
    <property type="entry name" value="PRK05254.1-5"/>
    <property type="match status" value="1"/>
</dbReference>
<dbReference type="AlphaFoldDB" id="S9WCD4"/>
<dbReference type="PANTHER" id="PTHR11264:SF0">
    <property type="entry name" value="URACIL-DNA GLYCOSYLASE"/>
    <property type="match status" value="1"/>
</dbReference>
<keyword evidence="7" id="KW-0539">Nucleus</keyword>
<comment type="subcellular location">
    <subcellularLocation>
        <location evidence="7">Mitochondrion</location>
    </subcellularLocation>
    <subcellularLocation>
        <location evidence="7">Nucleus</location>
    </subcellularLocation>
</comment>
<dbReference type="EC" id="3.2.2.27" evidence="3 7"/>
<dbReference type="GO" id="GO:0004844">
    <property type="term" value="F:uracil DNA N-glycosylase activity"/>
    <property type="evidence" value="ECO:0007669"/>
    <property type="project" value="UniProtKB-UniRule"/>
</dbReference>
<dbReference type="NCBIfam" id="NF003589">
    <property type="entry name" value="PRK05254.1-2"/>
    <property type="match status" value="1"/>
</dbReference>
<comment type="function">
    <text evidence="7 9">Excises uracil residues from the DNA which can arise as a result of misincorporation of dUMP residues by DNA polymerase or due to deamination of cytosine.</text>
</comment>
<dbReference type="OrthoDB" id="10031947at2759"/>
<dbReference type="GO" id="GO:0005634">
    <property type="term" value="C:nucleus"/>
    <property type="evidence" value="ECO:0007669"/>
    <property type="project" value="UniProtKB-SubCell"/>
</dbReference>
<comment type="catalytic activity">
    <reaction evidence="1 7 9">
        <text>Hydrolyzes single-stranded DNA or mismatched double-stranded DNA and polynucleotides, releasing free uracil.</text>
        <dbReference type="EC" id="3.2.2.27"/>
    </reaction>
</comment>
<dbReference type="InterPro" id="IPR005122">
    <property type="entry name" value="Uracil-DNA_glycosylase-like"/>
</dbReference>
<sequence length="188" mass="20965">MIFTALNRTPLEAVKVVLLGQDPYHDVGQAHGLCFSVQPGVPPPPSLRNMYKELAQDIPGFAAPPHGYLQSWADQGVLMLNATLTVNAHEANSHSKCGWQDFTDAVIQHLSRTHKKRVVFLLWGNFAKKKAMLVDRSRHVVIESAHPSPLSARHWFGCRCFSKCNEALQALRHAPINWHLPPRASLSP</sequence>
<keyword evidence="12" id="KW-1185">Reference proteome</keyword>
<dbReference type="NCBIfam" id="NF003588">
    <property type="entry name" value="PRK05254.1-1"/>
    <property type="match status" value="1"/>
</dbReference>
<feature type="domain" description="Uracil-DNA glycosylase-like" evidence="10">
    <location>
        <begin position="7"/>
        <end position="168"/>
    </location>
</feature>
<dbReference type="GO" id="GO:0097510">
    <property type="term" value="P:base-excision repair, AP site formation via deaminated base removal"/>
    <property type="evidence" value="ECO:0007669"/>
    <property type="project" value="TreeGrafter"/>
</dbReference>
<dbReference type="HAMAP" id="MF_00148">
    <property type="entry name" value="UDG"/>
    <property type="match status" value="1"/>
</dbReference>
<dbReference type="EMBL" id="ATMH01002056">
    <property type="protein sequence ID" value="EPY33710.1"/>
    <property type="molecule type" value="Genomic_DNA"/>
</dbReference>
<dbReference type="Pfam" id="PF03167">
    <property type="entry name" value="UDG"/>
    <property type="match status" value="1"/>
</dbReference>
<protein>
    <recommendedName>
        <fullName evidence="3 7">Uracil-DNA glycosylase</fullName>
        <shortName evidence="7">UDG</shortName>
        <ecNumber evidence="3 7">3.2.2.27</ecNumber>
    </recommendedName>
</protein>
<dbReference type="FunFam" id="3.40.470.10:FF:000001">
    <property type="entry name" value="Uracil-DNA glycosylase"/>
    <property type="match status" value="1"/>
</dbReference>
<evidence type="ECO:0000256" key="6">
    <source>
        <dbReference type="ARBA" id="ARBA00023204"/>
    </source>
</evidence>
<evidence type="ECO:0000256" key="9">
    <source>
        <dbReference type="RuleBase" id="RU003780"/>
    </source>
</evidence>
<gene>
    <name evidence="11" type="ORF">STCU_02056</name>
</gene>
<feature type="active site" description="Proton acceptor" evidence="7 8">
    <location>
        <position position="22"/>
    </location>
</feature>
<dbReference type="Gene3D" id="3.40.470.10">
    <property type="entry name" value="Uracil-DNA glycosylase-like domain"/>
    <property type="match status" value="1"/>
</dbReference>
<dbReference type="SMART" id="SM00987">
    <property type="entry name" value="UreE_C"/>
    <property type="match status" value="1"/>
</dbReference>
<dbReference type="GO" id="GO:0005739">
    <property type="term" value="C:mitochondrion"/>
    <property type="evidence" value="ECO:0007669"/>
    <property type="project" value="UniProtKB-SubCell"/>
</dbReference>
<dbReference type="SMART" id="SM00986">
    <property type="entry name" value="UDG"/>
    <property type="match status" value="1"/>
</dbReference>
<dbReference type="SUPFAM" id="SSF52141">
    <property type="entry name" value="Uracil-DNA glycosylase-like"/>
    <property type="match status" value="1"/>
</dbReference>
<comment type="similarity">
    <text evidence="2 7 9">Belongs to the uracil-DNA glycosylase (UDG) superfamily. UNG family.</text>
</comment>
<dbReference type="CDD" id="cd10027">
    <property type="entry name" value="UDG-F1-like"/>
    <property type="match status" value="1"/>
</dbReference>
<organism evidence="11 12">
    <name type="scientific">Strigomonas culicis</name>
    <dbReference type="NCBI Taxonomy" id="28005"/>
    <lineage>
        <taxon>Eukaryota</taxon>
        <taxon>Discoba</taxon>
        <taxon>Euglenozoa</taxon>
        <taxon>Kinetoplastea</taxon>
        <taxon>Metakinetoplastina</taxon>
        <taxon>Trypanosomatida</taxon>
        <taxon>Trypanosomatidae</taxon>
        <taxon>Strigomonadinae</taxon>
        <taxon>Strigomonas</taxon>
    </lineage>
</organism>